<reference evidence="1" key="1">
    <citation type="submission" date="2022-04" db="EMBL/GenBank/DDBJ databases">
        <title>A functionally conserved STORR gene fusion in Papaver species that diverged 16.8 million years ago.</title>
        <authorList>
            <person name="Catania T."/>
        </authorList>
    </citation>
    <scope>NUCLEOTIDE SEQUENCE</scope>
    <source>
        <strain evidence="1">S-188037</strain>
    </source>
</reference>
<evidence type="ECO:0000313" key="2">
    <source>
        <dbReference type="Proteomes" id="UP001202328"/>
    </source>
</evidence>
<protein>
    <submittedName>
        <fullName evidence="1">Uncharacterized protein</fullName>
    </submittedName>
</protein>
<dbReference type="EMBL" id="JAJJMB010005286">
    <property type="protein sequence ID" value="KAI3939984.1"/>
    <property type="molecule type" value="Genomic_DNA"/>
</dbReference>
<proteinExistence type="predicted"/>
<dbReference type="Proteomes" id="UP001202328">
    <property type="component" value="Unassembled WGS sequence"/>
</dbReference>
<organism evidence="1 2">
    <name type="scientific">Papaver atlanticum</name>
    <dbReference type="NCBI Taxonomy" id="357466"/>
    <lineage>
        <taxon>Eukaryota</taxon>
        <taxon>Viridiplantae</taxon>
        <taxon>Streptophyta</taxon>
        <taxon>Embryophyta</taxon>
        <taxon>Tracheophyta</taxon>
        <taxon>Spermatophyta</taxon>
        <taxon>Magnoliopsida</taxon>
        <taxon>Ranunculales</taxon>
        <taxon>Papaveraceae</taxon>
        <taxon>Papaveroideae</taxon>
        <taxon>Papaver</taxon>
    </lineage>
</organism>
<sequence length="49" mass="5299">LKVLVSVPIGSGKSTFLNFFNPEVAENGDAPRIILQNSYGVIIFTCSEI</sequence>
<dbReference type="AlphaFoldDB" id="A0AAD4XSL0"/>
<gene>
    <name evidence="1" type="ORF">MKW98_029760</name>
</gene>
<keyword evidence="2" id="KW-1185">Reference proteome</keyword>
<evidence type="ECO:0000313" key="1">
    <source>
        <dbReference type="EMBL" id="KAI3939984.1"/>
    </source>
</evidence>
<accession>A0AAD4XSL0</accession>
<feature type="non-terminal residue" evidence="1">
    <location>
        <position position="49"/>
    </location>
</feature>
<comment type="caution">
    <text evidence="1">The sequence shown here is derived from an EMBL/GenBank/DDBJ whole genome shotgun (WGS) entry which is preliminary data.</text>
</comment>
<name>A0AAD4XSL0_9MAGN</name>